<evidence type="ECO:0000256" key="2">
    <source>
        <dbReference type="SAM" id="SignalP"/>
    </source>
</evidence>
<dbReference type="EMBL" id="DSWI01000009">
    <property type="protein sequence ID" value="HFG19661.1"/>
    <property type="molecule type" value="Genomic_DNA"/>
</dbReference>
<sequence length="761" mass="83942">MRSNPIYILVLALLGLAACSSPQPSSPVFQYKTTQEVELEVRVNALGQPAVGAPVTVFQGFLPDGEVNEDSVVLSGITDASGRFTAKVTLPADLDAVGLRVDYIGVISEPIKVPIQQGRARVALDNASVSSLNVVVPASANKSEGVRLQSVNYNYQYLSGFGNWNSQGVPNNLTSNSSKLTSQMLQTINATLPERSPLPLHPIHKNYIAREATSNLVLKDPAEVWLTFVHEGAGYKNAVGYYIYPANNPPRSVDDILDRMIMVYPNASYQGSGGGLLSGNRVKLKYFDGTSWSDVFPAGVGIGWFLVANGWRSSSTGVLERSYEQTVFSDPVLNYQLYRTQGMNVEQSAQTVLLFDDNQQTLVLGLEDILRHHGGDQDFNDAILLVEASPYTAVKKESILVRDPVNPDLTRTADLLPTDDPQAADTDQDGVNDPYDAYPGDPERAFNNYYPAKSDYGTLAFEDLWPRKGDYDFNDVVVDYNINHVTNASSQLVQIQAEFVVKALGGGWHNGFAFATDLLPEQVESVSYEWQKNGGAWQAGPPPIHYSMDRNPNGTEMGQSKAVFFVFDDGYDLLEPSLPTRPFYANVVPEEPYKTPGRVRMTINLAQPLAFTAPGTPPYNPFIIANPVVLQGDRYVPQWQRGVEIHLPGFRPTDKADGSLFKTQDDTTDPVIGRYYIDNIGRPWGLHLPTEHKYIREELDGPGGWVSLGIDIREGYLKFDPWIASGGSSFKDWYRDITGYRNPSKLMNLPSSARVNASRSK</sequence>
<evidence type="ECO:0000259" key="3">
    <source>
        <dbReference type="Pfam" id="PF13448"/>
    </source>
</evidence>
<protein>
    <submittedName>
        <fullName evidence="5">LruC domain-containing protein</fullName>
    </submittedName>
</protein>
<evidence type="ECO:0000256" key="1">
    <source>
        <dbReference type="SAM" id="MobiDB-lite"/>
    </source>
</evidence>
<comment type="caution">
    <text evidence="5">The sequence shown here is derived from an EMBL/GenBank/DDBJ whole genome shotgun (WGS) entry which is preliminary data.</text>
</comment>
<dbReference type="InterPro" id="IPR031025">
    <property type="entry name" value="LruC_dom"/>
</dbReference>
<dbReference type="NCBIfam" id="TIGR04456">
    <property type="entry name" value="LruC_dom"/>
    <property type="match status" value="1"/>
</dbReference>
<feature type="chain" id="PRO_5027609755" evidence="2">
    <location>
        <begin position="26"/>
        <end position="761"/>
    </location>
</feature>
<reference evidence="5" key="1">
    <citation type="journal article" date="2020" name="mSystems">
        <title>Genome- and Community-Level Interaction Insights into Carbon Utilization and Element Cycling Functions of Hydrothermarchaeota in Hydrothermal Sediment.</title>
        <authorList>
            <person name="Zhou Z."/>
            <person name="Liu Y."/>
            <person name="Xu W."/>
            <person name="Pan J."/>
            <person name="Luo Z.H."/>
            <person name="Li M."/>
        </authorList>
    </citation>
    <scope>NUCLEOTIDE SEQUENCE [LARGE SCALE GENOMIC DNA]</scope>
    <source>
        <strain evidence="5">SpSt-524</strain>
    </source>
</reference>
<feature type="region of interest" description="Disordered" evidence="1">
    <location>
        <begin position="410"/>
        <end position="433"/>
    </location>
</feature>
<evidence type="ECO:0000313" key="5">
    <source>
        <dbReference type="EMBL" id="HFG19661.1"/>
    </source>
</evidence>
<dbReference type="RefSeq" id="WP_409658513.1">
    <property type="nucleotide sequence ID" value="NZ_JBKBUW010000065.1"/>
</dbReference>
<dbReference type="AlphaFoldDB" id="A0A7C3HQQ6"/>
<dbReference type="PROSITE" id="PS51257">
    <property type="entry name" value="PROKAR_LIPOPROTEIN"/>
    <property type="match status" value="1"/>
</dbReference>
<organism evidence="5">
    <name type="scientific">Meiothermus ruber</name>
    <dbReference type="NCBI Taxonomy" id="277"/>
    <lineage>
        <taxon>Bacteria</taxon>
        <taxon>Thermotogati</taxon>
        <taxon>Deinococcota</taxon>
        <taxon>Deinococci</taxon>
        <taxon>Thermales</taxon>
        <taxon>Thermaceae</taxon>
        <taxon>Meiothermus</taxon>
    </lineage>
</organism>
<gene>
    <name evidence="5" type="ORF">ENS82_02930</name>
</gene>
<accession>A0A7C3HQQ6</accession>
<dbReference type="InterPro" id="IPR025193">
    <property type="entry name" value="DUF4114"/>
</dbReference>
<feature type="domain" description="DUF4114" evidence="3">
    <location>
        <begin position="296"/>
        <end position="388"/>
    </location>
</feature>
<evidence type="ECO:0000259" key="4">
    <source>
        <dbReference type="Pfam" id="PF16130"/>
    </source>
</evidence>
<keyword evidence="2" id="KW-0732">Signal</keyword>
<feature type="signal peptide" evidence="2">
    <location>
        <begin position="1"/>
        <end position="25"/>
    </location>
</feature>
<dbReference type="Pfam" id="PF16130">
    <property type="entry name" value="DUF4842"/>
    <property type="match status" value="1"/>
</dbReference>
<dbReference type="Pfam" id="PF13448">
    <property type="entry name" value="DUF4114"/>
    <property type="match status" value="1"/>
</dbReference>
<dbReference type="InterPro" id="IPR032295">
    <property type="entry name" value="DUF4842"/>
</dbReference>
<name>A0A7C3HQQ6_MEIRU</name>
<proteinExistence type="predicted"/>
<feature type="domain" description="DUF4842" evidence="4">
    <location>
        <begin position="491"/>
        <end position="734"/>
    </location>
</feature>